<feature type="signal peptide" evidence="12">
    <location>
        <begin position="1"/>
        <end position="34"/>
    </location>
</feature>
<evidence type="ECO:0000313" key="15">
    <source>
        <dbReference type="EMBL" id="RDD80795.1"/>
    </source>
</evidence>
<evidence type="ECO:0000313" key="16">
    <source>
        <dbReference type="Proteomes" id="UP000253782"/>
    </source>
</evidence>
<evidence type="ECO:0000256" key="12">
    <source>
        <dbReference type="SAM" id="SignalP"/>
    </source>
</evidence>
<keyword evidence="15" id="KW-0675">Receptor</keyword>
<dbReference type="InterPro" id="IPR010916">
    <property type="entry name" value="TonB_box_CS"/>
</dbReference>
<keyword evidence="16" id="KW-1185">Reference proteome</keyword>
<evidence type="ECO:0000256" key="3">
    <source>
        <dbReference type="ARBA" id="ARBA00022452"/>
    </source>
</evidence>
<comment type="subcellular location">
    <subcellularLocation>
        <location evidence="1 9">Cell outer membrane</location>
        <topology evidence="1 9">Multi-pass membrane protein</topology>
    </subcellularLocation>
</comment>
<feature type="domain" description="TonB-dependent receptor plug" evidence="14">
    <location>
        <begin position="63"/>
        <end position="176"/>
    </location>
</feature>
<keyword evidence="8 9" id="KW-0998">Cell outer membrane</keyword>
<dbReference type="Pfam" id="PF00593">
    <property type="entry name" value="TonB_dep_Rec_b-barrel"/>
    <property type="match status" value="1"/>
</dbReference>
<evidence type="ECO:0000256" key="2">
    <source>
        <dbReference type="ARBA" id="ARBA00022448"/>
    </source>
</evidence>
<comment type="similarity">
    <text evidence="9 11">Belongs to the TonB-dependent receptor family.</text>
</comment>
<evidence type="ECO:0000256" key="11">
    <source>
        <dbReference type="RuleBase" id="RU003357"/>
    </source>
</evidence>
<dbReference type="SUPFAM" id="SSF56935">
    <property type="entry name" value="Porins"/>
    <property type="match status" value="1"/>
</dbReference>
<dbReference type="Proteomes" id="UP000253782">
    <property type="component" value="Unassembled WGS sequence"/>
</dbReference>
<dbReference type="PROSITE" id="PS00430">
    <property type="entry name" value="TONB_DEPENDENT_REC_1"/>
    <property type="match status" value="1"/>
</dbReference>
<comment type="caution">
    <text evidence="15">The sequence shown here is derived from an EMBL/GenBank/DDBJ whole genome shotgun (WGS) entry which is preliminary data.</text>
</comment>
<evidence type="ECO:0000256" key="6">
    <source>
        <dbReference type="ARBA" id="ARBA00023077"/>
    </source>
</evidence>
<gene>
    <name evidence="15" type="ORF">DVJ77_15160</name>
</gene>
<dbReference type="Gene3D" id="2.40.170.20">
    <property type="entry name" value="TonB-dependent receptor, beta-barrel domain"/>
    <property type="match status" value="1"/>
</dbReference>
<keyword evidence="6 10" id="KW-0798">TonB box</keyword>
<evidence type="ECO:0000256" key="1">
    <source>
        <dbReference type="ARBA" id="ARBA00004571"/>
    </source>
</evidence>
<keyword evidence="5 12" id="KW-0732">Signal</keyword>
<dbReference type="InterPro" id="IPR037066">
    <property type="entry name" value="Plug_dom_sf"/>
</dbReference>
<dbReference type="InterPro" id="IPR012910">
    <property type="entry name" value="Plug_dom"/>
</dbReference>
<dbReference type="Pfam" id="PF07715">
    <property type="entry name" value="Plug"/>
    <property type="match status" value="1"/>
</dbReference>
<keyword evidence="2 9" id="KW-0813">Transport</keyword>
<evidence type="ECO:0000256" key="4">
    <source>
        <dbReference type="ARBA" id="ARBA00022692"/>
    </source>
</evidence>
<dbReference type="PANTHER" id="PTHR47234">
    <property type="match status" value="1"/>
</dbReference>
<feature type="domain" description="TonB-dependent receptor-like beta-barrel" evidence="13">
    <location>
        <begin position="336"/>
        <end position="926"/>
    </location>
</feature>
<evidence type="ECO:0000259" key="13">
    <source>
        <dbReference type="Pfam" id="PF00593"/>
    </source>
</evidence>
<dbReference type="PANTHER" id="PTHR47234:SF2">
    <property type="entry name" value="TONB-DEPENDENT RECEPTOR"/>
    <property type="match status" value="1"/>
</dbReference>
<evidence type="ECO:0000256" key="7">
    <source>
        <dbReference type="ARBA" id="ARBA00023136"/>
    </source>
</evidence>
<evidence type="ECO:0000256" key="9">
    <source>
        <dbReference type="PROSITE-ProRule" id="PRU01360"/>
    </source>
</evidence>
<dbReference type="Gene3D" id="2.170.130.10">
    <property type="entry name" value="TonB-dependent receptor, plug domain"/>
    <property type="match status" value="1"/>
</dbReference>
<keyword evidence="4 9" id="KW-0812">Transmembrane</keyword>
<dbReference type="AlphaFoldDB" id="A0A369UL36"/>
<sequence>MKFRKVLSNRLAVSVRFALSISALVAVVPVFAQAGNSDQGRPETAKKLETVTVTGSRIPRVDMETAQPVLTIDRAQIEKQGAASVADLLQNLTEAGSPTISRANALSSGEDVGGYYIDLRNIGSTRTLVLLNGKRLGATTSGRQDLGQIPASAIDRIEILKDGASSVYGSDAIGGVVNVITRKNFKGAEANAYLGQYGQGDGAAQVYDFSLGTSNERSSLMLSVQQYKEDPVWAKDRSYSRYPNGSRYPTTGWSLVSQNGAFSGLCGAGGDPAWCTLTKGSDPRDIANYRPLAPSERTNFAEQMMLQTGLERTSVFVSGHYDVASNVRFNGELLYNKRSTRQQIAGYPFSTGGFDMPLSGESYFNPIGKDVAFLRRGWEVPRTTNSELESFRFVAGFEGGFDIGDRLWNWDVSALHNRNDLLKTGHGDFNLVHARNAVGPSYLGSDGKVHCGTSASPVSDCVPWNPLLPYGQAGHGSLADPALQTYLFPEFHDTGRTTTTMYSANLAGSLFSLPAGDVGMAIGYEYRREQGRFAPDAFNQSGLSSGLPATGTSGKYAVNEGYVEFDVPVLSDKAFARELSLNAATRHSRYSNFGNTTNSKFGVKWKPMDDLLVRGSWSQGFRAPSIDNLYGGANGTFAFYTDPCDTVSGSAKGNGSVAARCSSGFGGQAVLSPGFVQLGQGGSPCTSYPCQTNYQFISGSNDKLRPETATTRTLGLVYSPSYAQGFDVSLDWYKIRIDNSISTDSVTDILEDCYLRGITARCSSFTRDPSTGAITSMFFGLTNKGWLETAGYDIGVNYRLPKFSFGQFKLQWNTTYVDYLNEKSDNNPDTKVQPLNSYAGNFRVRSNVMLDWALGDFGANWSMRYYSGMKERCVAVAMAECNDRNHVAPDTGARPLRRVASTIFNDMQFRWNAPWNATIALGANNVFDKVGPTMYSQPNSAFPYYGGFDIGRFYYLKYQQRF</sequence>
<proteinExistence type="inferred from homology"/>
<feature type="short sequence motif" description="TonB box" evidence="10">
    <location>
        <begin position="50"/>
        <end position="56"/>
    </location>
</feature>
<dbReference type="InterPro" id="IPR000531">
    <property type="entry name" value="Beta-barrel_TonB"/>
</dbReference>
<dbReference type="EMBL" id="QQAH01000014">
    <property type="protein sequence ID" value="RDD80795.1"/>
    <property type="molecule type" value="Genomic_DNA"/>
</dbReference>
<name>A0A369UL36_9GAMM</name>
<keyword evidence="7 9" id="KW-0472">Membrane</keyword>
<dbReference type="InterPro" id="IPR036942">
    <property type="entry name" value="Beta-barrel_TonB_sf"/>
</dbReference>
<dbReference type="PROSITE" id="PS52016">
    <property type="entry name" value="TONB_DEPENDENT_REC_3"/>
    <property type="match status" value="1"/>
</dbReference>
<evidence type="ECO:0000256" key="5">
    <source>
        <dbReference type="ARBA" id="ARBA00022729"/>
    </source>
</evidence>
<dbReference type="InterPro" id="IPR039426">
    <property type="entry name" value="TonB-dep_rcpt-like"/>
</dbReference>
<accession>A0A369UL36</accession>
<dbReference type="GO" id="GO:0009279">
    <property type="term" value="C:cell outer membrane"/>
    <property type="evidence" value="ECO:0007669"/>
    <property type="project" value="UniProtKB-SubCell"/>
</dbReference>
<organism evidence="15 16">
    <name type="scientific">Dyella tabacisoli</name>
    <dbReference type="NCBI Taxonomy" id="2282381"/>
    <lineage>
        <taxon>Bacteria</taxon>
        <taxon>Pseudomonadati</taxon>
        <taxon>Pseudomonadota</taxon>
        <taxon>Gammaproteobacteria</taxon>
        <taxon>Lysobacterales</taxon>
        <taxon>Rhodanobacteraceae</taxon>
        <taxon>Dyella</taxon>
    </lineage>
</organism>
<reference evidence="15 16" key="1">
    <citation type="submission" date="2018-07" db="EMBL/GenBank/DDBJ databases">
        <title>Dyella tabacisoli L4-6T, whole genome shotgun sequence.</title>
        <authorList>
            <person name="Zhou X.-K."/>
            <person name="Li W.-J."/>
            <person name="Duan Y.-Q."/>
        </authorList>
    </citation>
    <scope>NUCLEOTIDE SEQUENCE [LARGE SCALE GENOMIC DNA]</scope>
    <source>
        <strain evidence="15 16">L4-6</strain>
    </source>
</reference>
<evidence type="ECO:0000259" key="14">
    <source>
        <dbReference type="Pfam" id="PF07715"/>
    </source>
</evidence>
<keyword evidence="3 9" id="KW-1134">Transmembrane beta strand</keyword>
<dbReference type="RefSeq" id="WP_114846368.1">
    <property type="nucleotide sequence ID" value="NZ_JBHSPE010000002.1"/>
</dbReference>
<feature type="chain" id="PRO_5016595504" evidence="12">
    <location>
        <begin position="35"/>
        <end position="962"/>
    </location>
</feature>
<protein>
    <submittedName>
        <fullName evidence="15">TonB-dependent receptor</fullName>
    </submittedName>
</protein>
<evidence type="ECO:0000256" key="10">
    <source>
        <dbReference type="PROSITE-ProRule" id="PRU10143"/>
    </source>
</evidence>
<dbReference type="OrthoDB" id="6276154at2"/>
<evidence type="ECO:0000256" key="8">
    <source>
        <dbReference type="ARBA" id="ARBA00023237"/>
    </source>
</evidence>